<dbReference type="GeneID" id="110232305"/>
<evidence type="ECO:0000313" key="7">
    <source>
        <dbReference type="EnsemblMetazoa" id="XP_020893140.1"/>
    </source>
</evidence>
<dbReference type="EnsemblMetazoa" id="XM_021037481.2">
    <property type="protein sequence ID" value="XP_020893140.1"/>
    <property type="gene ID" value="LOC110232305"/>
</dbReference>
<dbReference type="OrthoDB" id="9909785at2759"/>
<keyword evidence="8" id="KW-1185">Reference proteome</keyword>
<evidence type="ECO:0000256" key="2">
    <source>
        <dbReference type="ARBA" id="ARBA00022553"/>
    </source>
</evidence>
<dbReference type="GO" id="GO:0005737">
    <property type="term" value="C:cytoplasm"/>
    <property type="evidence" value="ECO:0007669"/>
    <property type="project" value="UniProtKB-ARBA"/>
</dbReference>
<protein>
    <recommendedName>
        <fullName evidence="6">Caspase recruitment domain-containing protein</fullName>
    </recommendedName>
</protein>
<dbReference type="Proteomes" id="UP000887567">
    <property type="component" value="Unplaced"/>
</dbReference>
<sequence>MQREEREIIVDLLQYLTDDIIAGDMLPHLNCLTQDDKEYVLCEEKNYGYRKAAVVLIDRIQRRQYGFQQLISALIQTGCKHLVKLILMRQNGLLQSLEGY</sequence>
<dbReference type="GeneID" id="110235260"/>
<evidence type="ECO:0000256" key="4">
    <source>
        <dbReference type="ARBA" id="ARBA00022843"/>
    </source>
</evidence>
<keyword evidence="1" id="KW-1017">Isopeptide bond</keyword>
<feature type="domain" description="Caspase recruitment" evidence="6">
    <location>
        <begin position="1"/>
        <end position="86"/>
    </location>
</feature>
<reference evidence="7" key="1">
    <citation type="submission" date="2022-11" db="UniProtKB">
        <authorList>
            <consortium name="EnsemblMetazoa"/>
        </authorList>
    </citation>
    <scope>IDENTIFICATION</scope>
</reference>
<dbReference type="RefSeq" id="XP_020896368.1">
    <property type="nucleotide sequence ID" value="XM_021040709.2"/>
</dbReference>
<keyword evidence="4" id="KW-0832">Ubl conjugation</keyword>
<dbReference type="SUPFAM" id="SSF47986">
    <property type="entry name" value="DEATH domain"/>
    <property type="match status" value="1"/>
</dbReference>
<keyword evidence="3" id="KW-0399">Innate immunity</keyword>
<dbReference type="InterPro" id="IPR011029">
    <property type="entry name" value="DEATH-like_dom_sf"/>
</dbReference>
<dbReference type="KEGG" id="epa:110232305"/>
<accession>A0A913WRS9</accession>
<dbReference type="Pfam" id="PF16739">
    <property type="entry name" value="CARD_2"/>
    <property type="match status" value="1"/>
</dbReference>
<dbReference type="InterPro" id="IPR031964">
    <property type="entry name" value="CARD_dom"/>
</dbReference>
<dbReference type="KEGG" id="epa:110235260"/>
<dbReference type="EnsemblMetazoa" id="XM_021040709.2">
    <property type="protein sequence ID" value="XP_020896368.1"/>
    <property type="gene ID" value="LOC110235260"/>
</dbReference>
<proteinExistence type="predicted"/>
<dbReference type="AlphaFoldDB" id="A0A913WRS9"/>
<evidence type="ECO:0000256" key="3">
    <source>
        <dbReference type="ARBA" id="ARBA00022588"/>
    </source>
</evidence>
<evidence type="ECO:0000259" key="6">
    <source>
        <dbReference type="Pfam" id="PF16739"/>
    </source>
</evidence>
<dbReference type="RefSeq" id="XP_020893140.1">
    <property type="nucleotide sequence ID" value="XM_021037481.2"/>
</dbReference>
<dbReference type="Gene3D" id="1.10.533.10">
    <property type="entry name" value="Death Domain, Fas"/>
    <property type="match status" value="1"/>
</dbReference>
<dbReference type="OMA" id="RRNGMFD"/>
<evidence type="ECO:0000256" key="1">
    <source>
        <dbReference type="ARBA" id="ARBA00022499"/>
    </source>
</evidence>
<evidence type="ECO:0000313" key="8">
    <source>
        <dbReference type="Proteomes" id="UP000887567"/>
    </source>
</evidence>
<name>A0A913WRS9_EXADI</name>
<keyword evidence="5" id="KW-0391">Immunity</keyword>
<keyword evidence="2" id="KW-0597">Phosphoprotein</keyword>
<dbReference type="GO" id="GO:0045087">
    <property type="term" value="P:innate immune response"/>
    <property type="evidence" value="ECO:0007669"/>
    <property type="project" value="UniProtKB-KW"/>
</dbReference>
<organism evidence="7 8">
    <name type="scientific">Exaiptasia diaphana</name>
    <name type="common">Tropical sea anemone</name>
    <name type="synonym">Aiptasia pulchella</name>
    <dbReference type="NCBI Taxonomy" id="2652724"/>
    <lineage>
        <taxon>Eukaryota</taxon>
        <taxon>Metazoa</taxon>
        <taxon>Cnidaria</taxon>
        <taxon>Anthozoa</taxon>
        <taxon>Hexacorallia</taxon>
        <taxon>Actiniaria</taxon>
        <taxon>Aiptasiidae</taxon>
        <taxon>Exaiptasia</taxon>
    </lineage>
</organism>
<evidence type="ECO:0000256" key="5">
    <source>
        <dbReference type="ARBA" id="ARBA00022859"/>
    </source>
</evidence>